<keyword evidence="1" id="KW-1133">Transmembrane helix</keyword>
<feature type="transmembrane region" description="Helical" evidence="1">
    <location>
        <begin position="91"/>
        <end position="117"/>
    </location>
</feature>
<organism evidence="2">
    <name type="scientific">Amblyomma aureolatum</name>
    <dbReference type="NCBI Taxonomy" id="187763"/>
    <lineage>
        <taxon>Eukaryota</taxon>
        <taxon>Metazoa</taxon>
        <taxon>Ecdysozoa</taxon>
        <taxon>Arthropoda</taxon>
        <taxon>Chelicerata</taxon>
        <taxon>Arachnida</taxon>
        <taxon>Acari</taxon>
        <taxon>Parasitiformes</taxon>
        <taxon>Ixodida</taxon>
        <taxon>Ixodoidea</taxon>
        <taxon>Ixodidae</taxon>
        <taxon>Amblyomminae</taxon>
        <taxon>Amblyomma</taxon>
    </lineage>
</organism>
<feature type="transmembrane region" description="Helical" evidence="1">
    <location>
        <begin position="211"/>
        <end position="227"/>
    </location>
</feature>
<name>A0A1E1XGW9_9ACAR</name>
<evidence type="ECO:0000313" key="2">
    <source>
        <dbReference type="EMBL" id="JAT98514.1"/>
    </source>
</evidence>
<proteinExistence type="evidence at transcript level"/>
<protein>
    <submittedName>
        <fullName evidence="2">Putative conserved plasma membrane protein</fullName>
    </submittedName>
</protein>
<accession>A0A1E1XGW9</accession>
<keyword evidence="1" id="KW-0812">Transmembrane</keyword>
<sequence>CLCSYLDWQDKFLDAYKDVLVNRATRTESTEPSESFALYNSLRETVLKQRGLFKAEADNTGSVNGSEVDADETSLLRNLVRVYRLEVYLKVVLLVFLLKLPSFCYALVTICYMLYVVATANMIRISQWSLVNWRVTQFTIQMSTRMYRHVEQIMLLGRRPAAAGATGNTAAEDTRQIVTPSMPPDTDTTVSQTRIHHTSTRQARPSQFAKAFYQLVVAYVMSFLPWWEPNPLYLEEND</sequence>
<evidence type="ECO:0000256" key="1">
    <source>
        <dbReference type="SAM" id="Phobius"/>
    </source>
</evidence>
<reference evidence="2" key="1">
    <citation type="journal article" date="2017" name="Front. Cell. Infect. Microbiol.">
        <title>The Distinct Transcriptional Response of the Midgut of Amblyomma sculptum and Amblyomma aureolatum Ticks to Rickettsia rickettsii Correlates to Their Differences in Susceptibility to Infection.</title>
        <authorList>
            <person name="Martins L.A."/>
            <person name="Galletti M.F.B.M."/>
            <person name="Ribeiro J.M."/>
            <person name="Fujita A."/>
            <person name="Costa F.B."/>
            <person name="Labruna M.B."/>
            <person name="Daffre S."/>
            <person name="Fogaca A.C."/>
        </authorList>
    </citation>
    <scope>NUCLEOTIDE SEQUENCE</scope>
</reference>
<dbReference type="EMBL" id="GFAC01000674">
    <property type="protein sequence ID" value="JAT98514.1"/>
    <property type="molecule type" value="mRNA"/>
</dbReference>
<dbReference type="AlphaFoldDB" id="A0A1E1XGW9"/>
<feature type="non-terminal residue" evidence="2">
    <location>
        <position position="1"/>
    </location>
</feature>
<keyword evidence="1" id="KW-0472">Membrane</keyword>